<dbReference type="AlphaFoldDB" id="A0A6S6PHI1"/>
<proteinExistence type="predicted"/>
<gene>
    <name evidence="1" type="ORF">AAJCM20276_13770</name>
</gene>
<evidence type="ECO:0000313" key="2">
    <source>
        <dbReference type="Proteomes" id="UP000515220"/>
    </source>
</evidence>
<evidence type="ECO:0000313" key="1">
    <source>
        <dbReference type="EMBL" id="BCI66753.1"/>
    </source>
</evidence>
<name>A0A6S6PHI1_ACEAC</name>
<sequence>MDAAINWQRNICLIQEQKCLGRQNVPVCRNVSFPAANKRKKRKVNIMQDSRRFPGVFINIDKKS</sequence>
<reference evidence="1 2" key="1">
    <citation type="submission" date="2020-07" db="EMBL/GenBank/DDBJ databases">
        <title>Complete Genome Sequence of an acetic acid bacterium, Acetobacter aceti JCM20276.</title>
        <authorList>
            <person name="Hirose Y."/>
            <person name="Mihara H."/>
        </authorList>
    </citation>
    <scope>NUCLEOTIDE SEQUENCE [LARGE SCALE GENOMIC DNA]</scope>
    <source>
        <strain evidence="1 2">JCM20276</strain>
    </source>
</reference>
<dbReference type="Proteomes" id="UP000515220">
    <property type="component" value="Chromosome"/>
</dbReference>
<accession>A0A6S6PHI1</accession>
<organism evidence="1 2">
    <name type="scientific">Acetobacter aceti</name>
    <dbReference type="NCBI Taxonomy" id="435"/>
    <lineage>
        <taxon>Bacteria</taxon>
        <taxon>Pseudomonadati</taxon>
        <taxon>Pseudomonadota</taxon>
        <taxon>Alphaproteobacteria</taxon>
        <taxon>Acetobacterales</taxon>
        <taxon>Acetobacteraceae</taxon>
        <taxon>Acetobacter</taxon>
        <taxon>Acetobacter subgen. Acetobacter</taxon>
    </lineage>
</organism>
<dbReference type="EMBL" id="AP023326">
    <property type="protein sequence ID" value="BCI66753.1"/>
    <property type="molecule type" value="Genomic_DNA"/>
</dbReference>
<protein>
    <submittedName>
        <fullName evidence="1">Uncharacterized protein</fullName>
    </submittedName>
</protein>